<evidence type="ECO:0000256" key="2">
    <source>
        <dbReference type="SAM" id="MobiDB-lite"/>
    </source>
</evidence>
<dbReference type="Proteomes" id="UP000215559">
    <property type="component" value="Unassembled WGS sequence"/>
</dbReference>
<protein>
    <submittedName>
        <fullName evidence="3">Uncharacterized protein</fullName>
    </submittedName>
</protein>
<feature type="coiled-coil region" evidence="1">
    <location>
        <begin position="1"/>
        <end position="28"/>
    </location>
</feature>
<keyword evidence="1" id="KW-0175">Coiled coil</keyword>
<accession>A0A235BXE4</accession>
<proteinExistence type="predicted"/>
<evidence type="ECO:0000313" key="4">
    <source>
        <dbReference type="Proteomes" id="UP000215559"/>
    </source>
</evidence>
<comment type="caution">
    <text evidence="3">The sequence shown here is derived from an EMBL/GenBank/DDBJ whole genome shotgun (WGS) entry which is preliminary data.</text>
</comment>
<evidence type="ECO:0000313" key="3">
    <source>
        <dbReference type="EMBL" id="OYD16921.1"/>
    </source>
</evidence>
<dbReference type="EMBL" id="NOZP01000031">
    <property type="protein sequence ID" value="OYD16921.1"/>
    <property type="molecule type" value="Genomic_DNA"/>
</dbReference>
<evidence type="ECO:0000256" key="1">
    <source>
        <dbReference type="SAM" id="Coils"/>
    </source>
</evidence>
<name>A0A235BXE4_UNCW3</name>
<gene>
    <name evidence="3" type="ORF">CH330_01245</name>
</gene>
<dbReference type="AlphaFoldDB" id="A0A235BXE4"/>
<reference evidence="3 4" key="1">
    <citation type="submission" date="2017-07" db="EMBL/GenBank/DDBJ databases">
        <title>Recovery of genomes from metagenomes via a dereplication, aggregation, and scoring strategy.</title>
        <authorList>
            <person name="Sieber C.M."/>
            <person name="Probst A.J."/>
            <person name="Sharrar A."/>
            <person name="Thomas B.C."/>
            <person name="Hess M."/>
            <person name="Tringe S.G."/>
            <person name="Banfield J.F."/>
        </authorList>
    </citation>
    <scope>NUCLEOTIDE SEQUENCE [LARGE SCALE GENOMIC DNA]</scope>
    <source>
        <strain evidence="3">JGI_Cruoil_03_51_56</strain>
    </source>
</reference>
<sequence>MSETVQKVKETLEEYKTYQKRLSEARGRPYPGLMPSRVTPKVFTRFTEIEKKFCKPAEVVVEEATVHPEGDVCVQLKCPGGATRKRCFSADQAKCYFDCAATEKIVAGKEPSAKDKTKCALVCANSMTPTLTEQFTGEDVKREPAAKVLDEMMKEGDVSAEQYWEKYHIFPPKPPRITDEQLYESRVGKYFAGEPIHEVTPKGQEKWSKELAEKEREARG</sequence>
<feature type="region of interest" description="Disordered" evidence="2">
    <location>
        <begin position="201"/>
        <end position="220"/>
    </location>
</feature>
<organism evidence="3 4">
    <name type="scientific">candidate division WOR-3 bacterium JGI_Cruoil_03_51_56</name>
    <dbReference type="NCBI Taxonomy" id="1973747"/>
    <lineage>
        <taxon>Bacteria</taxon>
        <taxon>Bacteria division WOR-3</taxon>
    </lineage>
</organism>